<feature type="domain" description="RING-type" evidence="6">
    <location>
        <begin position="167"/>
        <end position="204"/>
    </location>
</feature>
<dbReference type="Pfam" id="PF13920">
    <property type="entry name" value="zf-C3HC4_3"/>
    <property type="match status" value="1"/>
</dbReference>
<feature type="non-terminal residue" evidence="7">
    <location>
        <position position="243"/>
    </location>
</feature>
<evidence type="ECO:0000256" key="2">
    <source>
        <dbReference type="ARBA" id="ARBA00022723"/>
    </source>
</evidence>
<dbReference type="EMBL" id="KK122447">
    <property type="protein sequence ID" value="KFM82735.1"/>
    <property type="molecule type" value="Genomic_DNA"/>
</dbReference>
<dbReference type="Gene3D" id="3.30.40.10">
    <property type="entry name" value="Zinc/RING finger domain, C3HC4 (zinc finger)"/>
    <property type="match status" value="1"/>
</dbReference>
<evidence type="ECO:0000313" key="7">
    <source>
        <dbReference type="EMBL" id="KFM82735.1"/>
    </source>
</evidence>
<accession>A0A087UZE6</accession>
<dbReference type="InterPro" id="IPR013083">
    <property type="entry name" value="Znf_RING/FYVE/PHD"/>
</dbReference>
<evidence type="ECO:0000256" key="5">
    <source>
        <dbReference type="PROSITE-ProRule" id="PRU00175"/>
    </source>
</evidence>
<dbReference type="GO" id="GO:0004842">
    <property type="term" value="F:ubiquitin-protein transferase activity"/>
    <property type="evidence" value="ECO:0007669"/>
    <property type="project" value="TreeGrafter"/>
</dbReference>
<name>A0A087UZE6_STEMI</name>
<dbReference type="AlphaFoldDB" id="A0A087UZE6"/>
<keyword evidence="3 5" id="KW-0863">Zinc-finger</keyword>
<organism evidence="7 8">
    <name type="scientific">Stegodyphus mimosarum</name>
    <name type="common">African social velvet spider</name>
    <dbReference type="NCBI Taxonomy" id="407821"/>
    <lineage>
        <taxon>Eukaryota</taxon>
        <taxon>Metazoa</taxon>
        <taxon>Ecdysozoa</taxon>
        <taxon>Arthropoda</taxon>
        <taxon>Chelicerata</taxon>
        <taxon>Arachnida</taxon>
        <taxon>Araneae</taxon>
        <taxon>Araneomorphae</taxon>
        <taxon>Entelegynae</taxon>
        <taxon>Eresoidea</taxon>
        <taxon>Eresidae</taxon>
        <taxon>Stegodyphus</taxon>
    </lineage>
</organism>
<dbReference type="SUPFAM" id="SSF57850">
    <property type="entry name" value="RING/U-box"/>
    <property type="match status" value="1"/>
</dbReference>
<evidence type="ECO:0000256" key="3">
    <source>
        <dbReference type="ARBA" id="ARBA00022771"/>
    </source>
</evidence>
<dbReference type="GO" id="GO:0051865">
    <property type="term" value="P:protein autoubiquitination"/>
    <property type="evidence" value="ECO:0007669"/>
    <property type="project" value="TreeGrafter"/>
</dbReference>
<dbReference type="Proteomes" id="UP000054359">
    <property type="component" value="Unassembled WGS sequence"/>
</dbReference>
<keyword evidence="4" id="KW-0862">Zinc</keyword>
<keyword evidence="8" id="KW-1185">Reference proteome</keyword>
<evidence type="ECO:0000259" key="6">
    <source>
        <dbReference type="PROSITE" id="PS50089"/>
    </source>
</evidence>
<dbReference type="CDD" id="cd16545">
    <property type="entry name" value="RING-HC_RNF141"/>
    <property type="match status" value="1"/>
</dbReference>
<dbReference type="InterPro" id="IPR043400">
    <property type="entry name" value="RING-HC_RNF141"/>
</dbReference>
<dbReference type="PROSITE" id="PS50089">
    <property type="entry name" value="ZF_RING_2"/>
    <property type="match status" value="1"/>
</dbReference>
<reference evidence="7 8" key="1">
    <citation type="submission" date="2013-11" db="EMBL/GenBank/DDBJ databases">
        <title>Genome sequencing of Stegodyphus mimosarum.</title>
        <authorList>
            <person name="Bechsgaard J."/>
        </authorList>
    </citation>
    <scope>NUCLEOTIDE SEQUENCE [LARGE SCALE GENOMIC DNA]</scope>
</reference>
<dbReference type="PANTHER" id="PTHR12109">
    <property type="entry name" value="RING FINGER PROTEIN 141-RELATED"/>
    <property type="match status" value="1"/>
</dbReference>
<evidence type="ECO:0000256" key="4">
    <source>
        <dbReference type="ARBA" id="ARBA00022833"/>
    </source>
</evidence>
<evidence type="ECO:0000256" key="1">
    <source>
        <dbReference type="ARBA" id="ARBA00022017"/>
    </source>
</evidence>
<dbReference type="PANTHER" id="PTHR12109:SF3">
    <property type="entry name" value="RING FINGER PROTEIN 141"/>
    <property type="match status" value="1"/>
</dbReference>
<dbReference type="SMART" id="SM00184">
    <property type="entry name" value="RING"/>
    <property type="match status" value="1"/>
</dbReference>
<dbReference type="OMA" id="NCVICME"/>
<dbReference type="InterPro" id="IPR047126">
    <property type="entry name" value="RNF141-like"/>
</dbReference>
<proteinExistence type="predicted"/>
<dbReference type="GO" id="GO:0008270">
    <property type="term" value="F:zinc ion binding"/>
    <property type="evidence" value="ECO:0007669"/>
    <property type="project" value="UniProtKB-KW"/>
</dbReference>
<dbReference type="PROSITE" id="PS00518">
    <property type="entry name" value="ZF_RING_1"/>
    <property type="match status" value="1"/>
</dbReference>
<protein>
    <recommendedName>
        <fullName evidence="1">RING finger protein 141</fullName>
    </recommendedName>
</protein>
<dbReference type="STRING" id="407821.A0A087UZE6"/>
<dbReference type="OrthoDB" id="1630758at2759"/>
<evidence type="ECO:0000313" key="8">
    <source>
        <dbReference type="Proteomes" id="UP000054359"/>
    </source>
</evidence>
<gene>
    <name evidence="7" type="ORF">X975_07282</name>
</gene>
<dbReference type="InterPro" id="IPR001841">
    <property type="entry name" value="Znf_RING"/>
</dbReference>
<keyword evidence="2" id="KW-0479">Metal-binding</keyword>
<sequence>MGQSFAKDFSAQFENLKDDFLKETQIIKELVSLNYSDFLSMVKELNHMCCRTVDCNGRTLLFVIKCGSDSTIVWKQTVQIACVRVIKETKKVEDYKVLNLKQFLQAYKMVLYHISYISGMETNADDEASSSSEGEFKSGALRRNPISTSMILNQIGSAEAATDLDECIVCMERKPEVTLPCAHSYCLFCIEQWNVSNKTCPVCRETLENTDDSWVIPEIPESSEVAEELQKAMTALTTSAHKE</sequence>
<dbReference type="InterPro" id="IPR017907">
    <property type="entry name" value="Znf_RING_CS"/>
</dbReference>